<keyword evidence="3" id="KW-1185">Reference proteome</keyword>
<evidence type="ECO:0000256" key="1">
    <source>
        <dbReference type="SAM" id="Phobius"/>
    </source>
</evidence>
<keyword evidence="1" id="KW-0472">Membrane</keyword>
<dbReference type="Proteomes" id="UP001169006">
    <property type="component" value="Unassembled WGS sequence"/>
</dbReference>
<evidence type="ECO:0000313" key="3">
    <source>
        <dbReference type="Proteomes" id="UP001169006"/>
    </source>
</evidence>
<dbReference type="RefSeq" id="WP_302079479.1">
    <property type="nucleotide sequence ID" value="NZ_JAUKWQ010000013.1"/>
</dbReference>
<organism evidence="2 3">
    <name type="scientific">Rhizobium oryzicola</name>
    <dbReference type="NCBI Taxonomy" id="1232668"/>
    <lineage>
        <taxon>Bacteria</taxon>
        <taxon>Pseudomonadati</taxon>
        <taxon>Pseudomonadota</taxon>
        <taxon>Alphaproteobacteria</taxon>
        <taxon>Hyphomicrobiales</taxon>
        <taxon>Rhizobiaceae</taxon>
        <taxon>Rhizobium/Agrobacterium group</taxon>
        <taxon>Rhizobium</taxon>
    </lineage>
</organism>
<keyword evidence="1" id="KW-0812">Transmembrane</keyword>
<accession>A0ABT8T371</accession>
<reference evidence="2" key="2">
    <citation type="submission" date="2023-07" db="EMBL/GenBank/DDBJ databases">
        <authorList>
            <person name="Sun H."/>
        </authorList>
    </citation>
    <scope>NUCLEOTIDE SEQUENCE</scope>
    <source>
        <strain evidence="2">05753</strain>
    </source>
</reference>
<comment type="caution">
    <text evidence="2">The sequence shown here is derived from an EMBL/GenBank/DDBJ whole genome shotgun (WGS) entry which is preliminary data.</text>
</comment>
<protein>
    <submittedName>
        <fullName evidence="2">Uncharacterized protein</fullName>
    </submittedName>
</protein>
<reference evidence="2" key="1">
    <citation type="journal article" date="2015" name="Int. J. Syst. Evol. Microbiol.">
        <title>Rhizobium oryzicola sp. nov., potential plant-growth-promoting endophytic bacteria isolated from rice roots.</title>
        <authorList>
            <person name="Zhang X.X."/>
            <person name="Gao J.S."/>
            <person name="Cao Y.H."/>
            <person name="Sheirdil R.A."/>
            <person name="Wang X.C."/>
            <person name="Zhang L."/>
        </authorList>
    </citation>
    <scope>NUCLEOTIDE SEQUENCE</scope>
    <source>
        <strain evidence="2">05753</strain>
    </source>
</reference>
<feature type="transmembrane region" description="Helical" evidence="1">
    <location>
        <begin position="27"/>
        <end position="48"/>
    </location>
</feature>
<sequence>MAHVQQSEFSVNSGRKAVSLSSRLETVLHATLIGAAFIFVAALVCGVFPA</sequence>
<dbReference type="EMBL" id="JAUKWQ010000013">
    <property type="protein sequence ID" value="MDO1585194.1"/>
    <property type="molecule type" value="Genomic_DNA"/>
</dbReference>
<gene>
    <name evidence="2" type="ORF">Q2T52_24145</name>
</gene>
<evidence type="ECO:0000313" key="2">
    <source>
        <dbReference type="EMBL" id="MDO1585194.1"/>
    </source>
</evidence>
<name>A0ABT8T371_9HYPH</name>
<proteinExistence type="predicted"/>
<keyword evidence="1" id="KW-1133">Transmembrane helix</keyword>